<dbReference type="SUPFAM" id="SSF54637">
    <property type="entry name" value="Thioesterase/thiol ester dehydrase-isomerase"/>
    <property type="match status" value="1"/>
</dbReference>
<dbReference type="STRING" id="1049790.LEP1GSC047_2233"/>
<gene>
    <name evidence="2" type="ORF">LEP1GSC047_2233</name>
</gene>
<feature type="domain" description="MaoC-like" evidence="1">
    <location>
        <begin position="20"/>
        <end position="135"/>
    </location>
</feature>
<protein>
    <submittedName>
        <fullName evidence="2">Putative enoyl-CoA hydratase 1</fullName>
    </submittedName>
</protein>
<reference evidence="2 3" key="1">
    <citation type="submission" date="2013-05" db="EMBL/GenBank/DDBJ databases">
        <authorList>
            <person name="Harkins D.M."/>
            <person name="Durkin A.S."/>
            <person name="Brinkac L.M."/>
            <person name="Haft D.H."/>
            <person name="Selengut J.D."/>
            <person name="Sanka R."/>
            <person name="DePew J."/>
            <person name="Purushe J."/>
            <person name="Hartskeerl R.A."/>
            <person name="Ahmed A."/>
            <person name="van der Linden H."/>
            <person name="Goris M.G.A."/>
            <person name="Vinetz J.M."/>
            <person name="Sutton G.G."/>
            <person name="Nierman W.C."/>
            <person name="Fouts D.E."/>
        </authorList>
    </citation>
    <scope>NUCLEOTIDE SEQUENCE [LARGE SCALE GENOMIC DNA]</scope>
    <source>
        <strain evidence="2 3">10</strain>
    </source>
</reference>
<evidence type="ECO:0000259" key="1">
    <source>
        <dbReference type="Pfam" id="PF01575"/>
    </source>
</evidence>
<dbReference type="Pfam" id="PF01575">
    <property type="entry name" value="MaoC_dehydratas"/>
    <property type="match status" value="1"/>
</dbReference>
<dbReference type="Proteomes" id="UP000018719">
    <property type="component" value="Unassembled WGS sequence"/>
</dbReference>
<comment type="caution">
    <text evidence="2">The sequence shown here is derived from an EMBL/GenBank/DDBJ whole genome shotgun (WGS) entry which is preliminary data.</text>
</comment>
<sequence>MEEVAMAKLVLSSFAELEAYVGKELGVSAPHEITQEQINKFAEATLDHQWIHTDPARAAKESPFGTTIAHGYLTLSMAPYLLSQILELKNIKMGINYGMEKLRFLDPVKVGSKLKLRAELIELKDLRGTARMTLKLSFEVEGAPKPAAIGEVIYLYQFA</sequence>
<dbReference type="InterPro" id="IPR039375">
    <property type="entry name" value="NodN-like"/>
</dbReference>
<dbReference type="Gene3D" id="3.10.129.10">
    <property type="entry name" value="Hotdog Thioesterase"/>
    <property type="match status" value="1"/>
</dbReference>
<evidence type="ECO:0000313" key="2">
    <source>
        <dbReference type="EMBL" id="EQA38651.1"/>
    </source>
</evidence>
<name>V6HE93_9LEPT</name>
<evidence type="ECO:0000313" key="3">
    <source>
        <dbReference type="Proteomes" id="UP000018719"/>
    </source>
</evidence>
<dbReference type="InterPro" id="IPR029069">
    <property type="entry name" value="HotDog_dom_sf"/>
</dbReference>
<organism evidence="2 3">
    <name type="scientific">Leptospira inadai serovar Lyme str. 10</name>
    <dbReference type="NCBI Taxonomy" id="1049790"/>
    <lineage>
        <taxon>Bacteria</taxon>
        <taxon>Pseudomonadati</taxon>
        <taxon>Spirochaetota</taxon>
        <taxon>Spirochaetia</taxon>
        <taxon>Leptospirales</taxon>
        <taxon>Leptospiraceae</taxon>
        <taxon>Leptospira</taxon>
    </lineage>
</organism>
<dbReference type="EMBL" id="AHMM02000006">
    <property type="protein sequence ID" value="EQA38651.1"/>
    <property type="molecule type" value="Genomic_DNA"/>
</dbReference>
<dbReference type="PANTHER" id="PTHR42993">
    <property type="entry name" value="MAOC-LIKE DEHYDRATASE DOMAIN-CONTAINING PROTEIN"/>
    <property type="match status" value="1"/>
</dbReference>
<dbReference type="InterPro" id="IPR002539">
    <property type="entry name" value="MaoC-like_dom"/>
</dbReference>
<dbReference type="AlphaFoldDB" id="V6HE93"/>
<dbReference type="CDD" id="cd03450">
    <property type="entry name" value="NodN"/>
    <property type="match status" value="1"/>
</dbReference>
<proteinExistence type="predicted"/>
<accession>V6HE93</accession>
<dbReference type="PANTHER" id="PTHR42993:SF1">
    <property type="entry name" value="MAOC-LIKE DEHYDRATASE DOMAIN-CONTAINING PROTEIN"/>
    <property type="match status" value="1"/>
</dbReference>